<protein>
    <submittedName>
        <fullName evidence="1">Uncharacterized protein</fullName>
    </submittedName>
</protein>
<name>A0AAW1XRV1_RUBAR</name>
<organism evidence="1 2">
    <name type="scientific">Rubus argutus</name>
    <name type="common">Southern blackberry</name>
    <dbReference type="NCBI Taxonomy" id="59490"/>
    <lineage>
        <taxon>Eukaryota</taxon>
        <taxon>Viridiplantae</taxon>
        <taxon>Streptophyta</taxon>
        <taxon>Embryophyta</taxon>
        <taxon>Tracheophyta</taxon>
        <taxon>Spermatophyta</taxon>
        <taxon>Magnoliopsida</taxon>
        <taxon>eudicotyledons</taxon>
        <taxon>Gunneridae</taxon>
        <taxon>Pentapetalae</taxon>
        <taxon>rosids</taxon>
        <taxon>fabids</taxon>
        <taxon>Rosales</taxon>
        <taxon>Rosaceae</taxon>
        <taxon>Rosoideae</taxon>
        <taxon>Rosoideae incertae sedis</taxon>
        <taxon>Rubus</taxon>
    </lineage>
</organism>
<dbReference type="EMBL" id="JBEDUW010000003">
    <property type="protein sequence ID" value="KAK9939169.1"/>
    <property type="molecule type" value="Genomic_DNA"/>
</dbReference>
<evidence type="ECO:0000313" key="1">
    <source>
        <dbReference type="EMBL" id="KAK9939169.1"/>
    </source>
</evidence>
<accession>A0AAW1XRV1</accession>
<dbReference type="Proteomes" id="UP001457282">
    <property type="component" value="Unassembled WGS sequence"/>
</dbReference>
<keyword evidence="2" id="KW-1185">Reference proteome</keyword>
<dbReference type="AlphaFoldDB" id="A0AAW1XRV1"/>
<reference evidence="1 2" key="1">
    <citation type="journal article" date="2023" name="G3 (Bethesda)">
        <title>A chromosome-length genome assembly and annotation of blackberry (Rubus argutus, cv. 'Hillquist').</title>
        <authorList>
            <person name="Bruna T."/>
            <person name="Aryal R."/>
            <person name="Dudchenko O."/>
            <person name="Sargent D.J."/>
            <person name="Mead D."/>
            <person name="Buti M."/>
            <person name="Cavallini A."/>
            <person name="Hytonen T."/>
            <person name="Andres J."/>
            <person name="Pham M."/>
            <person name="Weisz D."/>
            <person name="Mascagni F."/>
            <person name="Usai G."/>
            <person name="Natali L."/>
            <person name="Bassil N."/>
            <person name="Fernandez G.E."/>
            <person name="Lomsadze A."/>
            <person name="Armour M."/>
            <person name="Olukolu B."/>
            <person name="Poorten T."/>
            <person name="Britton C."/>
            <person name="Davik J."/>
            <person name="Ashrafi H."/>
            <person name="Aiden E.L."/>
            <person name="Borodovsky M."/>
            <person name="Worthington M."/>
        </authorList>
    </citation>
    <scope>NUCLEOTIDE SEQUENCE [LARGE SCALE GENOMIC DNA]</scope>
    <source>
        <strain evidence="1">PI 553951</strain>
    </source>
</reference>
<evidence type="ECO:0000313" key="2">
    <source>
        <dbReference type="Proteomes" id="UP001457282"/>
    </source>
</evidence>
<sequence>MMRSVVWPRIWIDEECTAVVLARHDGAAKEESDRRKHGGGVAVRVRHDLGSVGYGYTMDWVLIWIVRRGGLELQIWVNDVVVKLAEAKVVAVSLRIENGGGYLRDLSWDCMGDLVVSTGWLKRGVD</sequence>
<proteinExistence type="predicted"/>
<gene>
    <name evidence="1" type="ORF">M0R45_015876</name>
</gene>
<comment type="caution">
    <text evidence="1">The sequence shown here is derived from an EMBL/GenBank/DDBJ whole genome shotgun (WGS) entry which is preliminary data.</text>
</comment>